<comment type="caution">
    <text evidence="2">The sequence shown here is derived from an EMBL/GenBank/DDBJ whole genome shotgun (WGS) entry which is preliminary data.</text>
</comment>
<reference evidence="2 3" key="1">
    <citation type="submission" date="2020-08" db="EMBL/GenBank/DDBJ databases">
        <title>Genomic Encyclopedia of Type Strains, Phase IV (KMG-IV): sequencing the most valuable type-strain genomes for metagenomic binning, comparative biology and taxonomic classification.</title>
        <authorList>
            <person name="Goeker M."/>
        </authorList>
    </citation>
    <scope>NUCLEOTIDE SEQUENCE [LARGE SCALE GENOMIC DNA]</scope>
    <source>
        <strain evidence="2 3">DSM 45615</strain>
    </source>
</reference>
<dbReference type="EMBL" id="JACHGN010000036">
    <property type="protein sequence ID" value="MBB5140145.1"/>
    <property type="molecule type" value="Genomic_DNA"/>
</dbReference>
<organism evidence="2 3">
    <name type="scientific">Thermocatellispora tengchongensis</name>
    <dbReference type="NCBI Taxonomy" id="1073253"/>
    <lineage>
        <taxon>Bacteria</taxon>
        <taxon>Bacillati</taxon>
        <taxon>Actinomycetota</taxon>
        <taxon>Actinomycetes</taxon>
        <taxon>Streptosporangiales</taxon>
        <taxon>Streptosporangiaceae</taxon>
        <taxon>Thermocatellispora</taxon>
    </lineage>
</organism>
<name>A0A840PW90_9ACTN</name>
<dbReference type="InterPro" id="IPR035903">
    <property type="entry name" value="HesB-like_dom_sf"/>
</dbReference>
<evidence type="ECO:0000256" key="1">
    <source>
        <dbReference type="SAM" id="MobiDB-lite"/>
    </source>
</evidence>
<dbReference type="Proteomes" id="UP000578449">
    <property type="component" value="Unassembled WGS sequence"/>
</dbReference>
<protein>
    <submittedName>
        <fullName evidence="2">Fe-S cluster assembly iron-binding protein IscA</fullName>
    </submittedName>
</protein>
<evidence type="ECO:0000313" key="3">
    <source>
        <dbReference type="Proteomes" id="UP000578449"/>
    </source>
</evidence>
<dbReference type="RefSeq" id="WP_185056935.1">
    <property type="nucleotide sequence ID" value="NZ_BAABIX010000043.1"/>
</dbReference>
<feature type="region of interest" description="Disordered" evidence="1">
    <location>
        <begin position="79"/>
        <end position="99"/>
    </location>
</feature>
<sequence length="99" mass="10685">MLLLTDKAVEAIRDLMVGEDLPREAGLRIAAKPGDQTALELSLASTPDPGDQVIEKEDVRVFVEPRAAALLDDRMLDAEVSPSGRNPSFHVVRQQGHGA</sequence>
<accession>A0A840PW90</accession>
<keyword evidence="3" id="KW-1185">Reference proteome</keyword>
<dbReference type="Gene3D" id="2.60.300.12">
    <property type="entry name" value="HesB-like domain"/>
    <property type="match status" value="1"/>
</dbReference>
<gene>
    <name evidence="2" type="ORF">HNP84_009910</name>
</gene>
<dbReference type="AlphaFoldDB" id="A0A840PW90"/>
<proteinExistence type="predicted"/>
<evidence type="ECO:0000313" key="2">
    <source>
        <dbReference type="EMBL" id="MBB5140145.1"/>
    </source>
</evidence>
<dbReference type="SUPFAM" id="SSF89360">
    <property type="entry name" value="HesB-like domain"/>
    <property type="match status" value="1"/>
</dbReference>